<name>A0AAD6V0G9_9AGAR</name>
<proteinExistence type="predicted"/>
<evidence type="ECO:0000313" key="3">
    <source>
        <dbReference type="EMBL" id="KAJ7196661.1"/>
    </source>
</evidence>
<dbReference type="AlphaFoldDB" id="A0AAD6V0G9"/>
<dbReference type="EMBL" id="JARJCW010000143">
    <property type="protein sequence ID" value="KAJ7190757.1"/>
    <property type="molecule type" value="Genomic_DNA"/>
</dbReference>
<dbReference type="Proteomes" id="UP001219525">
    <property type="component" value="Unassembled WGS sequence"/>
</dbReference>
<protein>
    <submittedName>
        <fullName evidence="3">Uncharacterized protein</fullName>
    </submittedName>
</protein>
<sequence length="86" mass="9387">YRNGRPQPSVLSLCLQHLMKALRPLSCHWNGCCQCLLAFALLLAVQVVSSLCPCTPACRLISFWAGTGSSTAVKCFLPHLSRSRVV</sequence>
<evidence type="ECO:0000256" key="1">
    <source>
        <dbReference type="SAM" id="SignalP"/>
    </source>
</evidence>
<feature type="signal peptide" evidence="1">
    <location>
        <begin position="1"/>
        <end position="50"/>
    </location>
</feature>
<keyword evidence="1" id="KW-0732">Signal</keyword>
<evidence type="ECO:0000313" key="4">
    <source>
        <dbReference type="Proteomes" id="UP001219525"/>
    </source>
</evidence>
<comment type="caution">
    <text evidence="3">The sequence shown here is derived from an EMBL/GenBank/DDBJ whole genome shotgun (WGS) entry which is preliminary data.</text>
</comment>
<evidence type="ECO:0000313" key="2">
    <source>
        <dbReference type="EMBL" id="KAJ7190757.1"/>
    </source>
</evidence>
<feature type="non-terminal residue" evidence="3">
    <location>
        <position position="86"/>
    </location>
</feature>
<keyword evidence="4" id="KW-1185">Reference proteome</keyword>
<reference evidence="3" key="1">
    <citation type="submission" date="2023-03" db="EMBL/GenBank/DDBJ databases">
        <title>Massive genome expansion in bonnet fungi (Mycena s.s.) driven by repeated elements and novel gene families across ecological guilds.</title>
        <authorList>
            <consortium name="Lawrence Berkeley National Laboratory"/>
            <person name="Harder C.B."/>
            <person name="Miyauchi S."/>
            <person name="Viragh M."/>
            <person name="Kuo A."/>
            <person name="Thoen E."/>
            <person name="Andreopoulos B."/>
            <person name="Lu D."/>
            <person name="Skrede I."/>
            <person name="Drula E."/>
            <person name="Henrissat B."/>
            <person name="Morin E."/>
            <person name="Kohler A."/>
            <person name="Barry K."/>
            <person name="LaButti K."/>
            <person name="Morin E."/>
            <person name="Salamov A."/>
            <person name="Lipzen A."/>
            <person name="Mereny Z."/>
            <person name="Hegedus B."/>
            <person name="Baldrian P."/>
            <person name="Stursova M."/>
            <person name="Weitz H."/>
            <person name="Taylor A."/>
            <person name="Grigoriev I.V."/>
            <person name="Nagy L.G."/>
            <person name="Martin F."/>
            <person name="Kauserud H."/>
        </authorList>
    </citation>
    <scope>NUCLEOTIDE SEQUENCE</scope>
    <source>
        <strain evidence="3">9144</strain>
    </source>
</reference>
<accession>A0AAD6V0G9</accession>
<feature type="chain" id="PRO_5042441746" evidence="1">
    <location>
        <begin position="51"/>
        <end position="86"/>
    </location>
</feature>
<gene>
    <name evidence="3" type="ORF">GGX14DRAFT_473142</name>
    <name evidence="2" type="ORF">GGX14DRAFT_482542</name>
</gene>
<dbReference type="EMBL" id="JARJCW010000082">
    <property type="protein sequence ID" value="KAJ7196661.1"/>
    <property type="molecule type" value="Genomic_DNA"/>
</dbReference>
<organism evidence="3 4">
    <name type="scientific">Mycena pura</name>
    <dbReference type="NCBI Taxonomy" id="153505"/>
    <lineage>
        <taxon>Eukaryota</taxon>
        <taxon>Fungi</taxon>
        <taxon>Dikarya</taxon>
        <taxon>Basidiomycota</taxon>
        <taxon>Agaricomycotina</taxon>
        <taxon>Agaricomycetes</taxon>
        <taxon>Agaricomycetidae</taxon>
        <taxon>Agaricales</taxon>
        <taxon>Marasmiineae</taxon>
        <taxon>Mycenaceae</taxon>
        <taxon>Mycena</taxon>
    </lineage>
</organism>